<gene>
    <name evidence="1" type="ORF">A2890_00770</name>
</gene>
<organism evidence="1 2">
    <name type="scientific">candidate division WWE3 bacterium RIFCSPLOWO2_01_FULL_53_14</name>
    <dbReference type="NCBI Taxonomy" id="1802628"/>
    <lineage>
        <taxon>Bacteria</taxon>
        <taxon>Katanobacteria</taxon>
    </lineage>
</organism>
<sequence>MNRPALILLTLAALGLVAYSIRSYLTVRSGEEDLEYLRQQVGQLQDKVTEQEGALGYYRSPEFIYKEALEQLGFTRPGEVIPVLKDLEDKGIKIEEETSAGSSALAASGPLPYWKQWRTLFFED</sequence>
<dbReference type="Proteomes" id="UP000176967">
    <property type="component" value="Unassembled WGS sequence"/>
</dbReference>
<evidence type="ECO:0000313" key="1">
    <source>
        <dbReference type="EMBL" id="OGC62521.1"/>
    </source>
</evidence>
<dbReference type="AlphaFoldDB" id="A0A1F4VZE1"/>
<proteinExistence type="predicted"/>
<name>A0A1F4VZE1_UNCKA</name>
<accession>A0A1F4VZE1</accession>
<comment type="caution">
    <text evidence="1">The sequence shown here is derived from an EMBL/GenBank/DDBJ whole genome shotgun (WGS) entry which is preliminary data.</text>
</comment>
<protein>
    <recommendedName>
        <fullName evidence="3">Cell division protein FtsL</fullName>
    </recommendedName>
</protein>
<evidence type="ECO:0008006" key="3">
    <source>
        <dbReference type="Google" id="ProtNLM"/>
    </source>
</evidence>
<dbReference type="EMBL" id="MEVL01000008">
    <property type="protein sequence ID" value="OGC62521.1"/>
    <property type="molecule type" value="Genomic_DNA"/>
</dbReference>
<dbReference type="STRING" id="1802628.A2890_00770"/>
<evidence type="ECO:0000313" key="2">
    <source>
        <dbReference type="Proteomes" id="UP000176967"/>
    </source>
</evidence>
<reference evidence="1 2" key="1">
    <citation type="journal article" date="2016" name="Nat. Commun.">
        <title>Thousands of microbial genomes shed light on interconnected biogeochemical processes in an aquifer system.</title>
        <authorList>
            <person name="Anantharaman K."/>
            <person name="Brown C.T."/>
            <person name="Hug L.A."/>
            <person name="Sharon I."/>
            <person name="Castelle C.J."/>
            <person name="Probst A.J."/>
            <person name="Thomas B.C."/>
            <person name="Singh A."/>
            <person name="Wilkins M.J."/>
            <person name="Karaoz U."/>
            <person name="Brodie E.L."/>
            <person name="Williams K.H."/>
            <person name="Hubbard S.S."/>
            <person name="Banfield J.F."/>
        </authorList>
    </citation>
    <scope>NUCLEOTIDE SEQUENCE [LARGE SCALE GENOMIC DNA]</scope>
</reference>